<reference evidence="1 2" key="1">
    <citation type="submission" date="2016-10" db="EMBL/GenBank/DDBJ databases">
        <authorList>
            <person name="de Groot N.N."/>
        </authorList>
    </citation>
    <scope>NUCLEOTIDE SEQUENCE [LARGE SCALE GENOMIC DNA]</scope>
    <source>
        <strain evidence="1 2">Nm22</strain>
    </source>
</reference>
<dbReference type="AlphaFoldDB" id="A0A1H8HNS6"/>
<evidence type="ECO:0000313" key="2">
    <source>
        <dbReference type="Proteomes" id="UP000199459"/>
    </source>
</evidence>
<organism evidence="1 2">
    <name type="scientific">Nitrosomonas marina</name>
    <dbReference type="NCBI Taxonomy" id="917"/>
    <lineage>
        <taxon>Bacteria</taxon>
        <taxon>Pseudomonadati</taxon>
        <taxon>Pseudomonadota</taxon>
        <taxon>Betaproteobacteria</taxon>
        <taxon>Nitrosomonadales</taxon>
        <taxon>Nitrosomonadaceae</taxon>
        <taxon>Nitrosomonas</taxon>
    </lineage>
</organism>
<dbReference type="STRING" id="917.SAMN05216326_13019"/>
<dbReference type="Proteomes" id="UP000199459">
    <property type="component" value="Unassembled WGS sequence"/>
</dbReference>
<proteinExistence type="predicted"/>
<name>A0A1H8HNS6_9PROT</name>
<dbReference type="RefSeq" id="WP_090634166.1">
    <property type="nucleotide sequence ID" value="NZ_FOCP01000025.1"/>
</dbReference>
<accession>A0A1H8HNS6</accession>
<dbReference type="SUPFAM" id="SSF64182">
    <property type="entry name" value="DHH phosphoesterases"/>
    <property type="match status" value="1"/>
</dbReference>
<evidence type="ECO:0000313" key="1">
    <source>
        <dbReference type="EMBL" id="SEN57882.1"/>
    </source>
</evidence>
<dbReference type="EMBL" id="FOCP01000025">
    <property type="protein sequence ID" value="SEN57882.1"/>
    <property type="molecule type" value="Genomic_DNA"/>
</dbReference>
<protein>
    <submittedName>
        <fullName evidence="1">Uncharacterized protein</fullName>
    </submittedName>
</protein>
<sequence length="321" mass="36124">MNYIDVFNGDADGICALIQLRKVNPQKSQLVTGVKRDIELLKRINGTSEDHISVLDISFDRNRTDVQRLLNQGASIEYFDHHYCGSLVHHPRLSTVINDQSADICTGLIVDQHIGGLFRAWALVAAFGDNMNTAGMKLGQASGYSQDSLTSLQRLGMYINYNSYGNSLSDLFYHPDKLYQYLLQYDSPFDFIHEDTEIYNTLDNGYKEDIAKAKASPFLHQSADSAVMLFRNEKWARRINGVFINDLVGQYPDRAHAVITVNTDSICSVNIRTPLNRKTKPADQLARKFESGGGRKSAAGINALHIDQIDHFVDSFKKYFS</sequence>
<gene>
    <name evidence="1" type="ORF">SAMN05216325_12527</name>
</gene>
<dbReference type="OrthoDB" id="5429547at2"/>
<dbReference type="InterPro" id="IPR038763">
    <property type="entry name" value="DHH_sf"/>
</dbReference>